<sequence length="346" mass="39472">MIKQKGILKSNSINDTRVVERLIALWALNECTLGGIMHAFKLPFTGIFVGGISVLLITLIALSTTKTWSTLLKALTIVLVIKVGISPYTPITAYFAVSFQAFLGILLYTVFSVNSFTIIVLCAVTFLESALQKLLTLTLVFGQSFWKAVDVYMDWISQQLSFLPIVFNSKSLIYTFLGIYVLSGIAAGFLIIRTIKLIKKVNVSQVNLNLDTALPEFNSNKKKFKKKIFYSFLIILVIVLIPILYFNNGSQAWQNALYLIIRSVLILMIWYFLLGPYLINFLNKILSEKREFYQTDVQDILTILPILELIIYHSWKESKTFKGFNRLIQFLAKSIAYSLYFEKIKK</sequence>
<dbReference type="Proteomes" id="UP000594195">
    <property type="component" value="Chromosome"/>
</dbReference>
<keyword evidence="1" id="KW-0472">Membrane</keyword>
<keyword evidence="1" id="KW-1133">Transmembrane helix</keyword>
<dbReference type="KEGG" id="kfa:Q73A0000_16415"/>
<proteinExistence type="predicted"/>
<gene>
    <name evidence="2" type="ORF">Q73A0000_16415</name>
</gene>
<dbReference type="RefSeq" id="WP_193811999.1">
    <property type="nucleotide sequence ID" value="NZ_CP040442.1"/>
</dbReference>
<feature type="transmembrane region" description="Helical" evidence="1">
    <location>
        <begin position="46"/>
        <end position="62"/>
    </location>
</feature>
<evidence type="ECO:0000313" key="2">
    <source>
        <dbReference type="EMBL" id="QOW11829.1"/>
    </source>
</evidence>
<name>A0A7M2YDD6_9FLAO</name>
<evidence type="ECO:0000313" key="3">
    <source>
        <dbReference type="Proteomes" id="UP000594195"/>
    </source>
</evidence>
<feature type="transmembrane region" description="Helical" evidence="1">
    <location>
        <begin position="228"/>
        <end position="247"/>
    </location>
</feature>
<reference evidence="2 3" key="1">
    <citation type="submission" date="2019-05" db="EMBL/GenBank/DDBJ databases">
        <title>Chryseobacterium sp. isolated from King George Island, maritime Antarctica.</title>
        <authorList>
            <person name="Peng X."/>
        </authorList>
    </citation>
    <scope>NUCLEOTIDE SEQUENCE [LARGE SCALE GENOMIC DNA]</scope>
    <source>
        <strain evidence="2 3">7-3A</strain>
    </source>
</reference>
<keyword evidence="1" id="KW-0812">Transmembrane</keyword>
<feature type="transmembrane region" description="Helical" evidence="1">
    <location>
        <begin position="259"/>
        <end position="282"/>
    </location>
</feature>
<feature type="transmembrane region" description="Helical" evidence="1">
    <location>
        <begin position="74"/>
        <end position="96"/>
    </location>
</feature>
<protein>
    <submittedName>
        <fullName evidence="2">Uncharacterized protein</fullName>
    </submittedName>
</protein>
<feature type="transmembrane region" description="Helical" evidence="1">
    <location>
        <begin position="102"/>
        <end position="127"/>
    </location>
</feature>
<accession>A0A7M2YDD6</accession>
<organism evidence="2 3">
    <name type="scientific">Kaistella flava</name>
    <name type="common">ex Peng et al. 2021</name>
    <dbReference type="NCBI Taxonomy" id="2038776"/>
    <lineage>
        <taxon>Bacteria</taxon>
        <taxon>Pseudomonadati</taxon>
        <taxon>Bacteroidota</taxon>
        <taxon>Flavobacteriia</taxon>
        <taxon>Flavobacteriales</taxon>
        <taxon>Weeksellaceae</taxon>
        <taxon>Chryseobacterium group</taxon>
        <taxon>Kaistella</taxon>
    </lineage>
</organism>
<dbReference type="AlphaFoldDB" id="A0A7M2YDD6"/>
<dbReference type="EMBL" id="CP040442">
    <property type="protein sequence ID" value="QOW11829.1"/>
    <property type="molecule type" value="Genomic_DNA"/>
</dbReference>
<keyword evidence="3" id="KW-1185">Reference proteome</keyword>
<feature type="transmembrane region" description="Helical" evidence="1">
    <location>
        <begin position="173"/>
        <end position="192"/>
    </location>
</feature>
<evidence type="ECO:0000256" key="1">
    <source>
        <dbReference type="SAM" id="Phobius"/>
    </source>
</evidence>